<protein>
    <recommendedName>
        <fullName evidence="4">Transmembrane protein</fullName>
    </recommendedName>
</protein>
<feature type="transmembrane region" description="Helical" evidence="1">
    <location>
        <begin position="76"/>
        <end position="99"/>
    </location>
</feature>
<feature type="transmembrane region" description="Helical" evidence="1">
    <location>
        <begin position="183"/>
        <end position="207"/>
    </location>
</feature>
<name>Q2RTM3_RHORT</name>
<accession>Q2RTM3</accession>
<keyword evidence="3" id="KW-1185">Reference proteome</keyword>
<dbReference type="Proteomes" id="UP000001929">
    <property type="component" value="Chromosome"/>
</dbReference>
<dbReference type="KEGG" id="rru:Rru_A1722"/>
<dbReference type="EMBL" id="CP000230">
    <property type="protein sequence ID" value="ABC22522.1"/>
    <property type="molecule type" value="Genomic_DNA"/>
</dbReference>
<dbReference type="Pfam" id="PF07077">
    <property type="entry name" value="DUF1345"/>
    <property type="match status" value="1"/>
</dbReference>
<reference evidence="2 3" key="1">
    <citation type="journal article" date="2011" name="Stand. Genomic Sci.">
        <title>Complete genome sequence of Rhodospirillum rubrum type strain (S1).</title>
        <authorList>
            <person name="Munk A.C."/>
            <person name="Copeland A."/>
            <person name="Lucas S."/>
            <person name="Lapidus A."/>
            <person name="Del Rio T.G."/>
            <person name="Barry K."/>
            <person name="Detter J.C."/>
            <person name="Hammon N."/>
            <person name="Israni S."/>
            <person name="Pitluck S."/>
            <person name="Brettin T."/>
            <person name="Bruce D."/>
            <person name="Han C."/>
            <person name="Tapia R."/>
            <person name="Gilna P."/>
            <person name="Schmutz J."/>
            <person name="Larimer F."/>
            <person name="Land M."/>
            <person name="Kyrpides N.C."/>
            <person name="Mavromatis K."/>
            <person name="Richardson P."/>
            <person name="Rohde M."/>
            <person name="Goker M."/>
            <person name="Klenk H.P."/>
            <person name="Zhang Y."/>
            <person name="Roberts G.P."/>
            <person name="Reslewic S."/>
            <person name="Schwartz D.C."/>
        </authorList>
    </citation>
    <scope>NUCLEOTIDE SEQUENCE [LARGE SCALE GENOMIC DNA]</scope>
    <source>
        <strain evidence="3">ATCC 11170 / ATH 1.1.1 / DSM 467 / LMG 4362 / NCIMB 8255 / S1</strain>
    </source>
</reference>
<proteinExistence type="predicted"/>
<keyword evidence="1" id="KW-0472">Membrane</keyword>
<gene>
    <name evidence="2" type="ordered locus">Rru_A1722</name>
</gene>
<dbReference type="EnsemblBacteria" id="ABC22522">
    <property type="protein sequence ID" value="ABC22522"/>
    <property type="gene ID" value="Rru_A1722"/>
</dbReference>
<keyword evidence="1" id="KW-0812">Transmembrane</keyword>
<evidence type="ECO:0008006" key="4">
    <source>
        <dbReference type="Google" id="ProtNLM"/>
    </source>
</evidence>
<dbReference type="HOGENOM" id="CLU_098677_1_0_5"/>
<evidence type="ECO:0000313" key="3">
    <source>
        <dbReference type="Proteomes" id="UP000001929"/>
    </source>
</evidence>
<evidence type="ECO:0000313" key="2">
    <source>
        <dbReference type="EMBL" id="ABC22522.1"/>
    </source>
</evidence>
<dbReference type="PATRIC" id="fig|269796.9.peg.1799"/>
<dbReference type="eggNOG" id="COG4291">
    <property type="taxonomic scope" value="Bacteria"/>
</dbReference>
<keyword evidence="1" id="KW-1133">Transmembrane helix</keyword>
<organism evidence="2 3">
    <name type="scientific">Rhodospirillum rubrum (strain ATCC 11170 / ATH 1.1.1 / DSM 467 / LMG 4362 / NCIMB 8255 / S1)</name>
    <dbReference type="NCBI Taxonomy" id="269796"/>
    <lineage>
        <taxon>Bacteria</taxon>
        <taxon>Pseudomonadati</taxon>
        <taxon>Pseudomonadota</taxon>
        <taxon>Alphaproteobacteria</taxon>
        <taxon>Rhodospirillales</taxon>
        <taxon>Rhodospirillaceae</taxon>
        <taxon>Rhodospirillum</taxon>
    </lineage>
</organism>
<dbReference type="AlphaFoldDB" id="Q2RTM3"/>
<evidence type="ECO:0000256" key="1">
    <source>
        <dbReference type="SAM" id="Phobius"/>
    </source>
</evidence>
<dbReference type="STRING" id="269796.Rru_A1722"/>
<dbReference type="InterPro" id="IPR009781">
    <property type="entry name" value="DUF1345"/>
</dbReference>
<feature type="transmembrane region" description="Helical" evidence="1">
    <location>
        <begin position="6"/>
        <end position="26"/>
    </location>
</feature>
<feature type="transmembrane region" description="Helical" evidence="1">
    <location>
        <begin position="111"/>
        <end position="134"/>
    </location>
</feature>
<dbReference type="PhylomeDB" id="Q2RTM3"/>
<sequence length="210" mass="22496">MAISRIFYARVRLVVSAAAGGLALALMPPSWSLTGRLLAAWDTAAFLFLGLAWAMMAGSSLESMQSRARQDEGAYVFLGLTVIGAVASLGAIAAELAGIHAQGQGAPGLRLALVGATILGSWFFLHTVFAIHYAHDFYKTKSGLVFPGETRPDYWDFMYFSFTIGTAAQTSDVTVNSRLLRRLVLSHSILSFLFNTTILALVINVGAGFL</sequence>
<dbReference type="RefSeq" id="WP_011389412.1">
    <property type="nucleotide sequence ID" value="NC_007643.1"/>
</dbReference>
<feature type="transmembrane region" description="Helical" evidence="1">
    <location>
        <begin position="38"/>
        <end position="56"/>
    </location>
</feature>